<dbReference type="GO" id="GO:0015031">
    <property type="term" value="P:protein transport"/>
    <property type="evidence" value="ECO:0007669"/>
    <property type="project" value="InterPro"/>
</dbReference>
<name>A0AAD2A4R3_9LAMI</name>
<dbReference type="AlphaFoldDB" id="A0AAD2A4R3"/>
<comment type="subcellular location">
    <subcellularLocation>
        <location evidence="1">Plastid</location>
        <location evidence="1">Chloroplast</location>
    </subcellularLocation>
</comment>
<organism evidence="4 5">
    <name type="scientific">Fraxinus pennsylvanica</name>
    <dbReference type="NCBI Taxonomy" id="56036"/>
    <lineage>
        <taxon>Eukaryota</taxon>
        <taxon>Viridiplantae</taxon>
        <taxon>Streptophyta</taxon>
        <taxon>Embryophyta</taxon>
        <taxon>Tracheophyta</taxon>
        <taxon>Spermatophyta</taxon>
        <taxon>Magnoliopsida</taxon>
        <taxon>eudicotyledons</taxon>
        <taxon>Gunneridae</taxon>
        <taxon>Pentapetalae</taxon>
        <taxon>asterids</taxon>
        <taxon>lamiids</taxon>
        <taxon>Lamiales</taxon>
        <taxon>Oleaceae</taxon>
        <taxon>Oleeae</taxon>
        <taxon>Fraxinus</taxon>
    </lineage>
</organism>
<keyword evidence="5" id="KW-1185">Reference proteome</keyword>
<gene>
    <name evidence="4" type="ORF">FPE_LOCUS28424</name>
</gene>
<keyword evidence="3" id="KW-0934">Plastid</keyword>
<dbReference type="GO" id="GO:0009507">
    <property type="term" value="C:chloroplast"/>
    <property type="evidence" value="ECO:0007669"/>
    <property type="project" value="UniProtKB-SubCell"/>
</dbReference>
<dbReference type="Pfam" id="PF04278">
    <property type="entry name" value="Tic22"/>
    <property type="match status" value="1"/>
</dbReference>
<dbReference type="Proteomes" id="UP000834106">
    <property type="component" value="Chromosome 17"/>
</dbReference>
<evidence type="ECO:0000256" key="1">
    <source>
        <dbReference type="ARBA" id="ARBA00004229"/>
    </source>
</evidence>
<dbReference type="EMBL" id="OU503052">
    <property type="protein sequence ID" value="CAI9780994.1"/>
    <property type="molecule type" value="Genomic_DNA"/>
</dbReference>
<accession>A0AAD2A4R3</accession>
<proteinExistence type="predicted"/>
<dbReference type="InterPro" id="IPR007378">
    <property type="entry name" value="Tic22-like"/>
</dbReference>
<reference evidence="4" key="1">
    <citation type="submission" date="2023-05" db="EMBL/GenBank/DDBJ databases">
        <authorList>
            <person name="Huff M."/>
        </authorList>
    </citation>
    <scope>NUCLEOTIDE SEQUENCE</scope>
</reference>
<evidence type="ECO:0000256" key="3">
    <source>
        <dbReference type="ARBA" id="ARBA00022640"/>
    </source>
</evidence>
<dbReference type="PANTHER" id="PTHR33926">
    <property type="entry name" value="PROTEIN TIC 22, CHLOROPLASTIC"/>
    <property type="match status" value="1"/>
</dbReference>
<evidence type="ECO:0000313" key="5">
    <source>
        <dbReference type="Proteomes" id="UP000834106"/>
    </source>
</evidence>
<protein>
    <submittedName>
        <fullName evidence="4">Uncharacterized protein</fullName>
    </submittedName>
</protein>
<evidence type="ECO:0000256" key="2">
    <source>
        <dbReference type="ARBA" id="ARBA00022528"/>
    </source>
</evidence>
<evidence type="ECO:0000313" key="4">
    <source>
        <dbReference type="EMBL" id="CAI9780994.1"/>
    </source>
</evidence>
<sequence>MTESLIYNEEIGQKLCKVPIYNDRISDSRVRKISSATDARKIFQGYFFSKADAMVLAEDDRMNNPPEMGIRYVDFDPLNIVIDKNIAPLPIRFIPEASEVRNALEVKKKAGLPHKNFSGVPVFESRNLSICEGYMTLESEGCQDRRRLLFFKNEDLKKSLAKAAYHDGGSSLIDMEAHIEVAALENIIQAMKDSSTSEWNKAVFAYHGEDIETAPSPREL</sequence>
<keyword evidence="2" id="KW-0150">Chloroplast</keyword>
<dbReference type="PANTHER" id="PTHR33926:SF1">
    <property type="entry name" value="PROTEIN TIC 22-LIKE, CHLOROPLASTIC"/>
    <property type="match status" value="1"/>
</dbReference>